<evidence type="ECO:0000256" key="2">
    <source>
        <dbReference type="ARBA" id="ARBA00022475"/>
    </source>
</evidence>
<dbReference type="Proteomes" id="UP001549920">
    <property type="component" value="Unassembled WGS sequence"/>
</dbReference>
<evidence type="ECO:0000256" key="7">
    <source>
        <dbReference type="ARBA" id="ARBA00023180"/>
    </source>
</evidence>
<protein>
    <submittedName>
        <fullName evidence="9">Uncharacterized protein</fullName>
    </submittedName>
</protein>
<evidence type="ECO:0000256" key="8">
    <source>
        <dbReference type="SAM" id="Phobius"/>
    </source>
</evidence>
<keyword evidence="10" id="KW-1185">Reference proteome</keyword>
<name>A0ABR3HKK8_LOXSC</name>
<evidence type="ECO:0000313" key="10">
    <source>
        <dbReference type="Proteomes" id="UP001549920"/>
    </source>
</evidence>
<organism evidence="9 10">
    <name type="scientific">Loxostege sticticalis</name>
    <name type="common">Beet webworm moth</name>
    <dbReference type="NCBI Taxonomy" id="481309"/>
    <lineage>
        <taxon>Eukaryota</taxon>
        <taxon>Metazoa</taxon>
        <taxon>Ecdysozoa</taxon>
        <taxon>Arthropoda</taxon>
        <taxon>Hexapoda</taxon>
        <taxon>Insecta</taxon>
        <taxon>Pterygota</taxon>
        <taxon>Neoptera</taxon>
        <taxon>Endopterygota</taxon>
        <taxon>Lepidoptera</taxon>
        <taxon>Glossata</taxon>
        <taxon>Ditrysia</taxon>
        <taxon>Pyraloidea</taxon>
        <taxon>Crambidae</taxon>
        <taxon>Pyraustinae</taxon>
        <taxon>Loxostege</taxon>
    </lineage>
</organism>
<feature type="transmembrane region" description="Helical" evidence="8">
    <location>
        <begin position="559"/>
        <end position="579"/>
    </location>
</feature>
<keyword evidence="7" id="KW-0325">Glycoprotein</keyword>
<comment type="caution">
    <text evidence="9">The sequence shown here is derived from an EMBL/GenBank/DDBJ whole genome shotgun (WGS) entry which is preliminary data.</text>
</comment>
<evidence type="ECO:0000256" key="4">
    <source>
        <dbReference type="ARBA" id="ARBA00022989"/>
    </source>
</evidence>
<dbReference type="EMBL" id="JBEUOH010000017">
    <property type="protein sequence ID" value="KAL0870938.1"/>
    <property type="molecule type" value="Genomic_DNA"/>
</dbReference>
<reference evidence="9 10" key="1">
    <citation type="submission" date="2024-06" db="EMBL/GenBank/DDBJ databases">
        <title>A chromosome-level genome assembly of beet webworm, Loxostege sticticalis.</title>
        <authorList>
            <person name="Zhang Y."/>
        </authorList>
    </citation>
    <scope>NUCLEOTIDE SEQUENCE [LARGE SCALE GENOMIC DNA]</scope>
    <source>
        <strain evidence="9">AQ026</strain>
        <tissue evidence="9">Whole body</tissue>
    </source>
</reference>
<evidence type="ECO:0000256" key="1">
    <source>
        <dbReference type="ARBA" id="ARBA00004651"/>
    </source>
</evidence>
<keyword evidence="2" id="KW-1003">Cell membrane</keyword>
<comment type="subcellular location">
    <subcellularLocation>
        <location evidence="1">Cell membrane</location>
        <topology evidence="1">Multi-pass membrane protein</topology>
    </subcellularLocation>
</comment>
<accession>A0ABR3HKK8</accession>
<gene>
    <name evidence="9" type="ORF">ABMA27_004765</name>
</gene>
<dbReference type="SUPFAM" id="SSF53850">
    <property type="entry name" value="Periplasmic binding protein-like II"/>
    <property type="match status" value="1"/>
</dbReference>
<dbReference type="InterPro" id="IPR052192">
    <property type="entry name" value="Insect_Ionotropic_Sensory_Rcpt"/>
</dbReference>
<evidence type="ECO:0000256" key="5">
    <source>
        <dbReference type="ARBA" id="ARBA00023136"/>
    </source>
</evidence>
<keyword evidence="6" id="KW-0675">Receptor</keyword>
<evidence type="ECO:0000256" key="6">
    <source>
        <dbReference type="ARBA" id="ARBA00023170"/>
    </source>
</evidence>
<proteinExistence type="predicted"/>
<feature type="transmembrane region" description="Helical" evidence="8">
    <location>
        <begin position="368"/>
        <end position="392"/>
    </location>
</feature>
<keyword evidence="3 8" id="KW-0812">Transmembrane</keyword>
<evidence type="ECO:0000256" key="3">
    <source>
        <dbReference type="ARBA" id="ARBA00022692"/>
    </source>
</evidence>
<dbReference type="PANTHER" id="PTHR42643">
    <property type="entry name" value="IONOTROPIC RECEPTOR 20A-RELATED"/>
    <property type="match status" value="1"/>
</dbReference>
<evidence type="ECO:0000313" key="9">
    <source>
        <dbReference type="EMBL" id="KAL0870938.1"/>
    </source>
</evidence>
<feature type="transmembrane region" description="Helical" evidence="8">
    <location>
        <begin position="311"/>
        <end position="331"/>
    </location>
</feature>
<sequence>MNHDEDNSEKLLGNCVLNTIRNNFRTTPTIIINEKKTIKEEFDKYFVTSDYPRIVSEDNFNTSCIYMQEGYILSITYIDDCETLSSLKDQTIEGPIKYLVIILNYSEARCIKTLQIVGHITSMYDVTYIVKIKNDYSILTYMPEINVTTCTLQYDSPPTILSTCGSNKRFNAFPSKKIQNYMGCPFKVGMASLFPFSTFTNKSELYIYKPLEEDEVHGSDVEILKIMADTFNFTLDMHFIFSAEKNPVVAVHYIDFLLNGSLDLCAGGLYRIYGDLVDYSGVYGRQAIIWMYTAKRDTRSWQGLVGKVNGLYLFVIFYFVYTIIWQLFCMFDKQSVSMGRMLIHAWGALIGTSSLVEGKTLKQKILNLMYLVMCIHLTAYVNIQMFSFLTIASPPTIYKTNTDILQSGLRPYLMMRMKFFMSDKSYEAFANTSADCESFSDCEEKALKLNGVTVVIDGQFVALQAETAVNDEAITLSTHENLLTVYHEMLLRKDVPIIKSFQKMMVRLRESGISDRLYDEAVGILTKSKSENAAKNMMGHSYRCITGCSITLAQSAGAFYVWMIGCGLSFCIFVIEGLGKRERN</sequence>
<dbReference type="PANTHER" id="PTHR42643:SF24">
    <property type="entry name" value="IONOTROPIC RECEPTOR 60A"/>
    <property type="match status" value="1"/>
</dbReference>
<keyword evidence="5 8" id="KW-0472">Membrane</keyword>
<keyword evidence="4 8" id="KW-1133">Transmembrane helix</keyword>